<dbReference type="AlphaFoldDB" id="A0A5D3KBV2"/>
<organism evidence="1 2">
    <name type="scientific">Bradyrhizobium rifense</name>
    <dbReference type="NCBI Taxonomy" id="515499"/>
    <lineage>
        <taxon>Bacteria</taxon>
        <taxon>Pseudomonadati</taxon>
        <taxon>Pseudomonadota</taxon>
        <taxon>Alphaproteobacteria</taxon>
        <taxon>Hyphomicrobiales</taxon>
        <taxon>Nitrobacteraceae</taxon>
        <taxon>Bradyrhizobium</taxon>
    </lineage>
</organism>
<dbReference type="Proteomes" id="UP000324758">
    <property type="component" value="Unassembled WGS sequence"/>
</dbReference>
<comment type="caution">
    <text evidence="1">The sequence shown here is derived from an EMBL/GenBank/DDBJ whole genome shotgun (WGS) entry which is preliminary data.</text>
</comment>
<dbReference type="EMBL" id="VSSS01000032">
    <property type="protein sequence ID" value="TYL93557.1"/>
    <property type="molecule type" value="Genomic_DNA"/>
</dbReference>
<accession>A0A5D3KBV2</accession>
<evidence type="ECO:0000313" key="2">
    <source>
        <dbReference type="Proteomes" id="UP000324758"/>
    </source>
</evidence>
<name>A0A5D3KBV2_9BRAD</name>
<sequence>MAELDEAVERGNPESCLRALWHAADILIAGTYSEEQIWTFGEVIGRLAQEIETSARAKLAGKLACSPNAPIELTRQMASDDCIDVAWPVLSQSQRLDTETLIACAKSKSQQHLLAISKRQAVPEAVTDVLVVRGSPEVVTSVASNIGANFSRSGFLHLVRRSEGDSILAESVGFRKDIPRHLFHQLIAKASEEVRQKLQKERPDIETQIHNVVVDVTGAIHARFGPTSKDYFTAKRTVAKLHERGELTEDKIFELAHSLKFNETTVALSLLCGLPTDVAERALIEKDREPALILAKSLDFSWPTTMALLFLGAANFRITAGELERLKLDFHRLTVKACREVLTIYRTRKEEAFGGSFQQSRRSI</sequence>
<gene>
    <name evidence="1" type="ORF">FXB40_21445</name>
</gene>
<protein>
    <submittedName>
        <fullName evidence="1">DUF2336 domain-containing protein</fullName>
    </submittedName>
</protein>
<dbReference type="Pfam" id="PF10098">
    <property type="entry name" value="DUF2336"/>
    <property type="match status" value="1"/>
</dbReference>
<proteinExistence type="predicted"/>
<evidence type="ECO:0000313" key="1">
    <source>
        <dbReference type="EMBL" id="TYL93557.1"/>
    </source>
</evidence>
<keyword evidence="2" id="KW-1185">Reference proteome</keyword>
<dbReference type="OrthoDB" id="8194627at2"/>
<reference evidence="1 2" key="1">
    <citation type="submission" date="2019-08" db="EMBL/GenBank/DDBJ databases">
        <title>Bradyrhizobium hipponensis sp. nov., a rhizobium isolated from a Lupinus angustifolius root nodule in Tunisia.</title>
        <authorList>
            <person name="Off K."/>
            <person name="Rejili M."/>
            <person name="Mars M."/>
            <person name="Brachmann A."/>
            <person name="Marin M."/>
        </authorList>
    </citation>
    <scope>NUCLEOTIDE SEQUENCE [LARGE SCALE GENOMIC DNA]</scope>
    <source>
        <strain evidence="1 2">CTAW71</strain>
    </source>
</reference>
<dbReference type="InterPro" id="IPR019285">
    <property type="entry name" value="DUF2336"/>
</dbReference>